<gene>
    <name evidence="4" type="ORF">T310_7087</name>
</gene>
<feature type="compositionally biased region" description="Basic and acidic residues" evidence="1">
    <location>
        <begin position="138"/>
        <end position="147"/>
    </location>
</feature>
<feature type="domain" description="HAM1-like N-terminal" evidence="3">
    <location>
        <begin position="156"/>
        <end position="537"/>
    </location>
</feature>
<evidence type="ECO:0000256" key="1">
    <source>
        <dbReference type="SAM" id="MobiDB-lite"/>
    </source>
</evidence>
<dbReference type="EMBL" id="LASV01000399">
    <property type="protein sequence ID" value="KKA18945.1"/>
    <property type="molecule type" value="Genomic_DNA"/>
</dbReference>
<evidence type="ECO:0000313" key="4">
    <source>
        <dbReference type="EMBL" id="KKA18945.1"/>
    </source>
</evidence>
<accession>A0A0F4YLF4</accession>
<dbReference type="Pfam" id="PF14613">
    <property type="entry name" value="HAM1_C"/>
    <property type="match status" value="1"/>
</dbReference>
<feature type="domain" description="HAM1-like C-terminal" evidence="2">
    <location>
        <begin position="553"/>
        <end position="613"/>
    </location>
</feature>
<feature type="compositionally biased region" description="Basic residues" evidence="1">
    <location>
        <begin position="1"/>
        <end position="11"/>
    </location>
</feature>
<feature type="region of interest" description="Disordered" evidence="1">
    <location>
        <begin position="1"/>
        <end position="20"/>
    </location>
</feature>
<dbReference type="InterPro" id="IPR027842">
    <property type="entry name" value="HAM1-like_C"/>
</dbReference>
<dbReference type="RefSeq" id="XP_013325557.1">
    <property type="nucleotide sequence ID" value="XM_013470103.1"/>
</dbReference>
<evidence type="ECO:0000259" key="2">
    <source>
        <dbReference type="Pfam" id="PF14613"/>
    </source>
</evidence>
<dbReference type="OrthoDB" id="5407957at2759"/>
<protein>
    <recommendedName>
        <fullName evidence="6">Bactericidal permeability-increasing protein</fullName>
    </recommendedName>
</protein>
<dbReference type="InterPro" id="IPR017943">
    <property type="entry name" value="Bactericidal_perm-incr_a/b_dom"/>
</dbReference>
<dbReference type="SUPFAM" id="SSF55394">
    <property type="entry name" value="Bactericidal permeability-increasing protein, BPI"/>
    <property type="match status" value="1"/>
</dbReference>
<feature type="domain" description="HAM1-like N-terminal" evidence="3">
    <location>
        <begin position="25"/>
        <end position="141"/>
    </location>
</feature>
<dbReference type="Pfam" id="PF19343">
    <property type="entry name" value="HAM1_N"/>
    <property type="match status" value="2"/>
</dbReference>
<dbReference type="PANTHER" id="PTHR31138">
    <property type="entry name" value="CHROMOSOME 19, WHOLE GENOME SHOTGUN SEQUENCE"/>
    <property type="match status" value="1"/>
</dbReference>
<keyword evidence="5" id="KW-1185">Reference proteome</keyword>
<reference evidence="4 5" key="1">
    <citation type="submission" date="2015-04" db="EMBL/GenBank/DDBJ databases">
        <authorList>
            <person name="Heijne W.H."/>
            <person name="Fedorova N.D."/>
            <person name="Nierman W.C."/>
            <person name="Vollebregt A.W."/>
            <person name="Zhao Z."/>
            <person name="Wu L."/>
            <person name="Kumar M."/>
            <person name="Stam H."/>
            <person name="van den Berg M.A."/>
            <person name="Pel H.J."/>
        </authorList>
    </citation>
    <scope>NUCLEOTIDE SEQUENCE [LARGE SCALE GENOMIC DNA]</scope>
    <source>
        <strain evidence="4 5">CBS 393.64</strain>
    </source>
</reference>
<dbReference type="PANTHER" id="PTHR31138:SF4">
    <property type="entry name" value="DUF5923 DOMAIN-CONTAINING PROTEIN"/>
    <property type="match status" value="1"/>
</dbReference>
<evidence type="ECO:0008006" key="6">
    <source>
        <dbReference type="Google" id="ProtNLM"/>
    </source>
</evidence>
<dbReference type="GeneID" id="25319363"/>
<name>A0A0F4YLF4_RASE3</name>
<comment type="caution">
    <text evidence="4">The sequence shown here is derived from an EMBL/GenBank/DDBJ whole genome shotgun (WGS) entry which is preliminary data.</text>
</comment>
<feature type="region of interest" description="Disordered" evidence="1">
    <location>
        <begin position="138"/>
        <end position="177"/>
    </location>
</feature>
<dbReference type="AlphaFoldDB" id="A0A0F4YLF4"/>
<feature type="compositionally biased region" description="Polar residues" evidence="1">
    <location>
        <begin position="152"/>
        <end position="161"/>
    </location>
</feature>
<dbReference type="Proteomes" id="UP000053958">
    <property type="component" value="Unassembled WGS sequence"/>
</dbReference>
<dbReference type="InterPro" id="IPR045967">
    <property type="entry name" value="HAM1-like_N"/>
</dbReference>
<evidence type="ECO:0000259" key="3">
    <source>
        <dbReference type="Pfam" id="PF19343"/>
    </source>
</evidence>
<sequence length="705" mass="79904">MASCCGRRKARRGADSEPLLPRYEDETARQRQLHQKLHSYQVFRALSEGYLPSTEQAIANLRTLLASDVLNPRSEDLSESGRLLSRDVKLWLRCVIELLQEKNSQDQLQEFLWHLFRSRASLDTSELVNQASYAKAKADTKAGERLAKPYGSTPTLSSTSPDRAGADEGQCPTEDDLRQKATDIPAAAEQGISQAGHQAVRSAWRNLSGDQRDALLYRLKQTILNLRTRTDYSDAVSTLSRLVQRYGKLYANAAENTLSAVNEDVDVNADLREAVDRFWALVRSFGNPKEWELLEERFHGVMSHAHKDPEFERLVSEIGASLQEMLTDPSFFDSASERLDELKDKSKALGSETALRHDVDAFLQQIRRTLKTIPDDPAVAKVVAASKKIYDDLWGAYNNKTSSLVADVAHVFLPLLIRSIQHIPIPRLEISVPEMDLLVENLVLEPGRTVHSSSFFPYKIRVTSRTDMELAKVHSKRAKTDLKTIVTVSVSGLNISASEFGYWLRAHSGPLFRFKDEGIASFYLDQRGIDISVDLEIGRERLASLIVLRGVRVHIHKLEYQVQRSKWKFLLWIVKPFLKQLVRRVLEKKIAEQVVVALTTLNRELVFARERLRAVRIANPQDLSTFIRAVLARPKSWPDPNVYKRMGFSPPDRGIFKGIYAPGSIVKVWKEEARRAQEAIERGDESGGLHLTWRNEVFDVTATRC</sequence>
<evidence type="ECO:0000313" key="5">
    <source>
        <dbReference type="Proteomes" id="UP000053958"/>
    </source>
</evidence>
<organism evidence="4 5">
    <name type="scientific">Rasamsonia emersonii (strain ATCC 16479 / CBS 393.64 / IMI 116815)</name>
    <dbReference type="NCBI Taxonomy" id="1408163"/>
    <lineage>
        <taxon>Eukaryota</taxon>
        <taxon>Fungi</taxon>
        <taxon>Dikarya</taxon>
        <taxon>Ascomycota</taxon>
        <taxon>Pezizomycotina</taxon>
        <taxon>Eurotiomycetes</taxon>
        <taxon>Eurotiomycetidae</taxon>
        <taxon>Eurotiales</taxon>
        <taxon>Trichocomaceae</taxon>
        <taxon>Rasamsonia</taxon>
    </lineage>
</organism>
<dbReference type="STRING" id="1408163.A0A0F4YLF4"/>
<proteinExistence type="predicted"/>
<dbReference type="Gene3D" id="3.15.10.10">
    <property type="entry name" value="Bactericidal permeability-increasing protein, domain 1"/>
    <property type="match status" value="1"/>
</dbReference>
<dbReference type="GO" id="GO:0008289">
    <property type="term" value="F:lipid binding"/>
    <property type="evidence" value="ECO:0007669"/>
    <property type="project" value="InterPro"/>
</dbReference>